<evidence type="ECO:0000313" key="2">
    <source>
        <dbReference type="Proteomes" id="UP000054928"/>
    </source>
</evidence>
<name>A0A0P1AH03_PLAHL</name>
<dbReference type="RefSeq" id="XP_024576737.1">
    <property type="nucleotide sequence ID" value="XM_024726018.1"/>
</dbReference>
<keyword evidence="2" id="KW-1185">Reference proteome</keyword>
<organism evidence="1 2">
    <name type="scientific">Plasmopara halstedii</name>
    <name type="common">Downy mildew of sunflower</name>
    <dbReference type="NCBI Taxonomy" id="4781"/>
    <lineage>
        <taxon>Eukaryota</taxon>
        <taxon>Sar</taxon>
        <taxon>Stramenopiles</taxon>
        <taxon>Oomycota</taxon>
        <taxon>Peronosporomycetes</taxon>
        <taxon>Peronosporales</taxon>
        <taxon>Peronosporaceae</taxon>
        <taxon>Plasmopara</taxon>
    </lineage>
</organism>
<protein>
    <submittedName>
        <fullName evidence="1">Uncharacterized protein</fullName>
    </submittedName>
</protein>
<accession>A0A0P1AH03</accession>
<dbReference type="GeneID" id="36405627"/>
<dbReference type="EMBL" id="CCYD01000482">
    <property type="protein sequence ID" value="CEG40368.1"/>
    <property type="molecule type" value="Genomic_DNA"/>
</dbReference>
<proteinExistence type="predicted"/>
<sequence length="102" mass="11643">MEYLRSSHRAPFEVYRTPAQGCTIRLVLGNKRELGYRDGASFSKVHPAYVWHLKQKTRLAYVCSHQSRENPSPLWIQPLLGSLKVKIVKSTGGIMPARLSYN</sequence>
<evidence type="ECO:0000313" key="1">
    <source>
        <dbReference type="EMBL" id="CEG40368.1"/>
    </source>
</evidence>
<dbReference type="Proteomes" id="UP000054928">
    <property type="component" value="Unassembled WGS sequence"/>
</dbReference>
<dbReference type="AlphaFoldDB" id="A0A0P1AH03"/>
<reference evidence="2" key="1">
    <citation type="submission" date="2014-09" db="EMBL/GenBank/DDBJ databases">
        <authorList>
            <person name="Sharma Rahul"/>
            <person name="Thines Marco"/>
        </authorList>
    </citation>
    <scope>NUCLEOTIDE SEQUENCE [LARGE SCALE GENOMIC DNA]</scope>
</reference>